<name>A0A8C9V4K5_SCLFO</name>
<dbReference type="InterPro" id="IPR036871">
    <property type="entry name" value="PX_dom_sf"/>
</dbReference>
<dbReference type="Ensembl" id="ENSSFOT00015021506.2">
    <property type="protein sequence ID" value="ENSSFOP00015021270.1"/>
    <property type="gene ID" value="ENSSFOG00015024663.1"/>
</dbReference>
<dbReference type="GO" id="GO:0070121">
    <property type="term" value="P:Kupffer's vesicle development"/>
    <property type="evidence" value="ECO:0007669"/>
    <property type="project" value="Ensembl"/>
</dbReference>
<evidence type="ECO:0000256" key="1">
    <source>
        <dbReference type="ARBA" id="ARBA00004177"/>
    </source>
</evidence>
<comment type="subcellular location">
    <subcellularLocation>
        <location evidence="2">Cytoplasm</location>
    </subcellularLocation>
    <subcellularLocation>
        <location evidence="10">Endomembrane system</location>
        <topology evidence="10">Peripheral membrane protein</topology>
        <orientation evidence="10">Cytoplasmic side</orientation>
    </subcellularLocation>
    <subcellularLocation>
        <location evidence="1">Endosome</location>
    </subcellularLocation>
</comment>
<keyword evidence="6" id="KW-0967">Endosome</keyword>
<dbReference type="Pfam" id="PF00787">
    <property type="entry name" value="PX"/>
    <property type="match status" value="1"/>
</dbReference>
<dbReference type="SMART" id="SM00312">
    <property type="entry name" value="PX"/>
    <property type="match status" value="1"/>
</dbReference>
<keyword evidence="14" id="KW-1185">Reference proteome</keyword>
<evidence type="ECO:0000313" key="13">
    <source>
        <dbReference type="Ensembl" id="ENSSFOP00015021270.1"/>
    </source>
</evidence>
<keyword evidence="5" id="KW-0963">Cytoplasm</keyword>
<dbReference type="OrthoDB" id="5227681at2759"/>
<keyword evidence="8" id="KW-0446">Lipid-binding</keyword>
<feature type="compositionally biased region" description="Basic and acidic residues" evidence="11">
    <location>
        <begin position="195"/>
        <end position="208"/>
    </location>
</feature>
<evidence type="ECO:0000259" key="12">
    <source>
        <dbReference type="PROSITE" id="PS50195"/>
    </source>
</evidence>
<evidence type="ECO:0000256" key="2">
    <source>
        <dbReference type="ARBA" id="ARBA00004496"/>
    </source>
</evidence>
<dbReference type="PROSITE" id="PS50195">
    <property type="entry name" value="PX"/>
    <property type="match status" value="1"/>
</dbReference>
<evidence type="ECO:0000256" key="3">
    <source>
        <dbReference type="ARBA" id="ARBA00010883"/>
    </source>
</evidence>
<gene>
    <name evidence="13" type="primary">SNX10</name>
    <name evidence="13" type="synonym">LOC108933439</name>
</gene>
<dbReference type="GO" id="GO:0016050">
    <property type="term" value="P:vesicle organization"/>
    <property type="evidence" value="ECO:0007669"/>
    <property type="project" value="TreeGrafter"/>
</dbReference>
<keyword evidence="7" id="KW-0653">Protein transport</keyword>
<dbReference type="GO" id="GO:0005768">
    <property type="term" value="C:endosome"/>
    <property type="evidence" value="ECO:0007669"/>
    <property type="project" value="UniProtKB-SubCell"/>
</dbReference>
<dbReference type="GO" id="GO:0006886">
    <property type="term" value="P:intracellular protein transport"/>
    <property type="evidence" value="ECO:0007669"/>
    <property type="project" value="InterPro"/>
</dbReference>
<evidence type="ECO:0000256" key="6">
    <source>
        <dbReference type="ARBA" id="ARBA00022753"/>
    </source>
</evidence>
<dbReference type="Proteomes" id="UP000694397">
    <property type="component" value="Chromosome 23"/>
</dbReference>
<evidence type="ECO:0000256" key="8">
    <source>
        <dbReference type="ARBA" id="ARBA00023121"/>
    </source>
</evidence>
<reference evidence="13" key="3">
    <citation type="submission" date="2025-09" db="UniProtKB">
        <authorList>
            <consortium name="Ensembl"/>
        </authorList>
    </citation>
    <scope>IDENTIFICATION</scope>
</reference>
<dbReference type="SUPFAM" id="SSF64268">
    <property type="entry name" value="PX domain"/>
    <property type="match status" value="1"/>
</dbReference>
<dbReference type="GO" id="GO:0001947">
    <property type="term" value="P:heart looping"/>
    <property type="evidence" value="ECO:0007669"/>
    <property type="project" value="Ensembl"/>
</dbReference>
<organism evidence="13 14">
    <name type="scientific">Scleropages formosus</name>
    <name type="common">Asian bonytongue</name>
    <name type="synonym">Osteoglossum formosum</name>
    <dbReference type="NCBI Taxonomy" id="113540"/>
    <lineage>
        <taxon>Eukaryota</taxon>
        <taxon>Metazoa</taxon>
        <taxon>Chordata</taxon>
        <taxon>Craniata</taxon>
        <taxon>Vertebrata</taxon>
        <taxon>Euteleostomi</taxon>
        <taxon>Actinopterygii</taxon>
        <taxon>Neopterygii</taxon>
        <taxon>Teleostei</taxon>
        <taxon>Osteoglossocephala</taxon>
        <taxon>Osteoglossomorpha</taxon>
        <taxon>Osteoglossiformes</taxon>
        <taxon>Osteoglossidae</taxon>
        <taxon>Scleropages</taxon>
    </lineage>
</organism>
<reference evidence="13" key="2">
    <citation type="submission" date="2025-08" db="UniProtKB">
        <authorList>
            <consortium name="Ensembl"/>
        </authorList>
    </citation>
    <scope>IDENTIFICATION</scope>
</reference>
<dbReference type="GO" id="GO:0070986">
    <property type="term" value="P:left/right axis specification"/>
    <property type="evidence" value="ECO:0007669"/>
    <property type="project" value="Ensembl"/>
</dbReference>
<evidence type="ECO:0000256" key="9">
    <source>
        <dbReference type="ARBA" id="ARBA00023136"/>
    </source>
</evidence>
<feature type="domain" description="PX" evidence="12">
    <location>
        <begin position="48"/>
        <end position="165"/>
    </location>
</feature>
<sequence length="267" mass="30592">MGFSGVARDTRRCGARHGLRPLSSFHRALRWIGIGTMEDIRNLAKKEFVSVWVRDPRIQKRDFWHAYIDYEICLHTNSMCFRKKISCVRRRYREFVWLRQKLQNNALLIELPKLPPRNPFFSQTNNFHVDDRMYKLQHFLEAVLQIPLVLSDSHLHLFLQSNLSISKMEACAAGLTHYTVAQAIQRNVSETQRFPSEEELHEEDKACSDSDSDSTSALGSSSDPGTPPEDELRLGDGSSSSCDCQNVQEQEELLSCLSSLPCDEKEG</sequence>
<dbReference type="GO" id="GO:0060271">
    <property type="term" value="P:cilium assembly"/>
    <property type="evidence" value="ECO:0007669"/>
    <property type="project" value="Ensembl"/>
</dbReference>
<protein>
    <submittedName>
        <fullName evidence="13">Sorting nexin 10a</fullName>
    </submittedName>
</protein>
<evidence type="ECO:0000256" key="10">
    <source>
        <dbReference type="ARBA" id="ARBA00029433"/>
    </source>
</evidence>
<dbReference type="AlphaFoldDB" id="A0A8C9V4K5"/>
<dbReference type="PANTHER" id="PTHR46209">
    <property type="entry name" value="PX DOMAIN-CONTAINING PROTEIN"/>
    <property type="match status" value="1"/>
</dbReference>
<dbReference type="GO" id="GO:1901981">
    <property type="term" value="F:phosphatidylinositol phosphate binding"/>
    <property type="evidence" value="ECO:0007669"/>
    <property type="project" value="TreeGrafter"/>
</dbReference>
<dbReference type="InterPro" id="IPR043544">
    <property type="entry name" value="SNX10/11"/>
</dbReference>
<reference evidence="13 14" key="1">
    <citation type="submission" date="2019-04" db="EMBL/GenBank/DDBJ databases">
        <authorList>
            <consortium name="Wellcome Sanger Institute Data Sharing"/>
        </authorList>
    </citation>
    <scope>NUCLEOTIDE SEQUENCE [LARGE SCALE GENOMIC DNA]</scope>
</reference>
<dbReference type="CDD" id="cd06898">
    <property type="entry name" value="PX_SNX10"/>
    <property type="match status" value="1"/>
</dbReference>
<evidence type="ECO:0000256" key="11">
    <source>
        <dbReference type="SAM" id="MobiDB-lite"/>
    </source>
</evidence>
<keyword evidence="9" id="KW-0472">Membrane</keyword>
<keyword evidence="4" id="KW-0813">Transport</keyword>
<dbReference type="PANTHER" id="PTHR46209:SF2">
    <property type="entry name" value="SORTING NEXIN-10"/>
    <property type="match status" value="1"/>
</dbReference>
<evidence type="ECO:0000256" key="5">
    <source>
        <dbReference type="ARBA" id="ARBA00022490"/>
    </source>
</evidence>
<dbReference type="InterPro" id="IPR001683">
    <property type="entry name" value="PX_dom"/>
</dbReference>
<feature type="region of interest" description="Disordered" evidence="11">
    <location>
        <begin position="192"/>
        <end position="244"/>
    </location>
</feature>
<dbReference type="CTD" id="403027"/>
<evidence type="ECO:0000313" key="14">
    <source>
        <dbReference type="Proteomes" id="UP000694397"/>
    </source>
</evidence>
<accession>A0A8C9V4K5</accession>
<comment type="similarity">
    <text evidence="3">Belongs to the sorting nexin family.</text>
</comment>
<evidence type="ECO:0000256" key="4">
    <source>
        <dbReference type="ARBA" id="ARBA00022448"/>
    </source>
</evidence>
<feature type="compositionally biased region" description="Low complexity" evidence="11">
    <location>
        <begin position="213"/>
        <end position="223"/>
    </location>
</feature>
<evidence type="ECO:0000256" key="7">
    <source>
        <dbReference type="ARBA" id="ARBA00022927"/>
    </source>
</evidence>
<proteinExistence type="inferred from homology"/>
<dbReference type="Gene3D" id="3.30.1520.10">
    <property type="entry name" value="Phox-like domain"/>
    <property type="match status" value="1"/>
</dbReference>
<dbReference type="GeneTree" id="ENSGT00940000156007"/>